<accession>A0ABQ1RLJ1</accession>
<dbReference type="RefSeq" id="WP_099035853.1">
    <property type="nucleotide sequence ID" value="NZ_BMGJ01000015.1"/>
</dbReference>
<protein>
    <recommendedName>
        <fullName evidence="4">Rap1a immunity protein domain-containing protein</fullName>
    </recommendedName>
</protein>
<keyword evidence="1" id="KW-0732">Signal</keyword>
<gene>
    <name evidence="2" type="ORF">GCM10011357_31240</name>
</gene>
<reference evidence="3" key="1">
    <citation type="journal article" date="2019" name="Int. J. Syst. Evol. Microbiol.">
        <title>The Global Catalogue of Microorganisms (GCM) 10K type strain sequencing project: providing services to taxonomists for standard genome sequencing and annotation.</title>
        <authorList>
            <consortium name="The Broad Institute Genomics Platform"/>
            <consortium name="The Broad Institute Genome Sequencing Center for Infectious Disease"/>
            <person name="Wu L."/>
            <person name="Ma J."/>
        </authorList>
    </citation>
    <scope>NUCLEOTIDE SEQUENCE [LARGE SCALE GENOMIC DNA]</scope>
    <source>
        <strain evidence="3">CGMCC 1.12923</strain>
    </source>
</reference>
<feature type="signal peptide" evidence="1">
    <location>
        <begin position="1"/>
        <end position="24"/>
    </location>
</feature>
<evidence type="ECO:0000256" key="1">
    <source>
        <dbReference type="SAM" id="SignalP"/>
    </source>
</evidence>
<evidence type="ECO:0008006" key="4">
    <source>
        <dbReference type="Google" id="ProtNLM"/>
    </source>
</evidence>
<feature type="chain" id="PRO_5047006642" description="Rap1a immunity protein domain-containing protein" evidence="1">
    <location>
        <begin position="25"/>
        <end position="117"/>
    </location>
</feature>
<keyword evidence="3" id="KW-1185">Reference proteome</keyword>
<name>A0ABQ1RLJ1_9ALTE</name>
<evidence type="ECO:0000313" key="3">
    <source>
        <dbReference type="Proteomes" id="UP000614272"/>
    </source>
</evidence>
<proteinExistence type="predicted"/>
<comment type="caution">
    <text evidence="2">The sequence shown here is derived from an EMBL/GenBank/DDBJ whole genome shotgun (WGS) entry which is preliminary data.</text>
</comment>
<dbReference type="EMBL" id="BMGJ01000015">
    <property type="protein sequence ID" value="GGD73954.1"/>
    <property type="molecule type" value="Genomic_DNA"/>
</dbReference>
<evidence type="ECO:0000313" key="2">
    <source>
        <dbReference type="EMBL" id="GGD73954.1"/>
    </source>
</evidence>
<dbReference type="Proteomes" id="UP000614272">
    <property type="component" value="Unassembled WGS sequence"/>
</dbReference>
<sequence length="117" mass="13152">MNMRFYISLMLALLQWMPANSASALTVKQFSDICASAPEECSKLPVINAYIGGALDLLATLNDRTEYLQPIYCKAPQRLFDVPAIVGFMQQQTEHNAQDNAMLLLIRYLEEYGGCKK</sequence>
<organism evidence="2 3">
    <name type="scientific">Lacimicrobium alkaliphilum</name>
    <dbReference type="NCBI Taxonomy" id="1526571"/>
    <lineage>
        <taxon>Bacteria</taxon>
        <taxon>Pseudomonadati</taxon>
        <taxon>Pseudomonadota</taxon>
        <taxon>Gammaproteobacteria</taxon>
        <taxon>Alteromonadales</taxon>
        <taxon>Alteromonadaceae</taxon>
        <taxon>Lacimicrobium</taxon>
    </lineage>
</organism>